<gene>
    <name evidence="2" type="ORF">BU24DRAFT_55335</name>
</gene>
<name>A0A6A5XBJ4_9PLEO</name>
<dbReference type="Proteomes" id="UP000799778">
    <property type="component" value="Unassembled WGS sequence"/>
</dbReference>
<evidence type="ECO:0000313" key="3">
    <source>
        <dbReference type="Proteomes" id="UP000799778"/>
    </source>
</evidence>
<feature type="compositionally biased region" description="Low complexity" evidence="1">
    <location>
        <begin position="1"/>
        <end position="18"/>
    </location>
</feature>
<dbReference type="GeneID" id="54291784"/>
<organism evidence="2 3">
    <name type="scientific">Aaosphaeria arxii CBS 175.79</name>
    <dbReference type="NCBI Taxonomy" id="1450172"/>
    <lineage>
        <taxon>Eukaryota</taxon>
        <taxon>Fungi</taxon>
        <taxon>Dikarya</taxon>
        <taxon>Ascomycota</taxon>
        <taxon>Pezizomycotina</taxon>
        <taxon>Dothideomycetes</taxon>
        <taxon>Pleosporomycetidae</taxon>
        <taxon>Pleosporales</taxon>
        <taxon>Pleosporales incertae sedis</taxon>
        <taxon>Aaosphaeria</taxon>
    </lineage>
</organism>
<feature type="region of interest" description="Disordered" evidence="1">
    <location>
        <begin position="1"/>
        <end position="21"/>
    </location>
</feature>
<feature type="region of interest" description="Disordered" evidence="1">
    <location>
        <begin position="62"/>
        <end position="110"/>
    </location>
</feature>
<protein>
    <submittedName>
        <fullName evidence="2">Uncharacterized protein</fullName>
    </submittedName>
</protein>
<evidence type="ECO:0000313" key="2">
    <source>
        <dbReference type="EMBL" id="KAF2010301.1"/>
    </source>
</evidence>
<dbReference type="RefSeq" id="XP_033378640.1">
    <property type="nucleotide sequence ID" value="XM_033534387.1"/>
</dbReference>
<dbReference type="AlphaFoldDB" id="A0A6A5XBJ4"/>
<keyword evidence="3" id="KW-1185">Reference proteome</keyword>
<proteinExistence type="predicted"/>
<accession>A0A6A5XBJ4</accession>
<reference evidence="2" key="1">
    <citation type="journal article" date="2020" name="Stud. Mycol.">
        <title>101 Dothideomycetes genomes: a test case for predicting lifestyles and emergence of pathogens.</title>
        <authorList>
            <person name="Haridas S."/>
            <person name="Albert R."/>
            <person name="Binder M."/>
            <person name="Bloem J."/>
            <person name="Labutti K."/>
            <person name="Salamov A."/>
            <person name="Andreopoulos B."/>
            <person name="Baker S."/>
            <person name="Barry K."/>
            <person name="Bills G."/>
            <person name="Bluhm B."/>
            <person name="Cannon C."/>
            <person name="Castanera R."/>
            <person name="Culley D."/>
            <person name="Daum C."/>
            <person name="Ezra D."/>
            <person name="Gonzalez J."/>
            <person name="Henrissat B."/>
            <person name="Kuo A."/>
            <person name="Liang C."/>
            <person name="Lipzen A."/>
            <person name="Lutzoni F."/>
            <person name="Magnuson J."/>
            <person name="Mondo S."/>
            <person name="Nolan M."/>
            <person name="Ohm R."/>
            <person name="Pangilinan J."/>
            <person name="Park H.-J."/>
            <person name="Ramirez L."/>
            <person name="Alfaro M."/>
            <person name="Sun H."/>
            <person name="Tritt A."/>
            <person name="Yoshinaga Y."/>
            <person name="Zwiers L.-H."/>
            <person name="Turgeon B."/>
            <person name="Goodwin S."/>
            <person name="Spatafora J."/>
            <person name="Crous P."/>
            <person name="Grigoriev I."/>
        </authorList>
    </citation>
    <scope>NUCLEOTIDE SEQUENCE</scope>
    <source>
        <strain evidence="2">CBS 175.79</strain>
    </source>
</reference>
<sequence length="139" mass="15443">MRSNLPSLLPSECESCSSTPDKLTSNNTFPFKCFVRSESYSGQFRNNVMFFRNIAGTMPKWHTGSSLEAKQTDDNKNPHTTTTTIKTTTVTNRNPVENPHPNHRSPSAALRTGFQGCPHSRVFPSVTLPRIEGFPVPCS</sequence>
<feature type="compositionally biased region" description="Low complexity" evidence="1">
    <location>
        <begin position="80"/>
        <end position="91"/>
    </location>
</feature>
<evidence type="ECO:0000256" key="1">
    <source>
        <dbReference type="SAM" id="MobiDB-lite"/>
    </source>
</evidence>
<dbReference type="EMBL" id="ML978076">
    <property type="protein sequence ID" value="KAF2010301.1"/>
    <property type="molecule type" value="Genomic_DNA"/>
</dbReference>